<organism evidence="1 2">
    <name type="scientific">Ficus carica</name>
    <name type="common">Common fig</name>
    <dbReference type="NCBI Taxonomy" id="3494"/>
    <lineage>
        <taxon>Eukaryota</taxon>
        <taxon>Viridiplantae</taxon>
        <taxon>Streptophyta</taxon>
        <taxon>Embryophyta</taxon>
        <taxon>Tracheophyta</taxon>
        <taxon>Spermatophyta</taxon>
        <taxon>Magnoliopsida</taxon>
        <taxon>eudicotyledons</taxon>
        <taxon>Gunneridae</taxon>
        <taxon>Pentapetalae</taxon>
        <taxon>rosids</taxon>
        <taxon>fabids</taxon>
        <taxon>Rosales</taxon>
        <taxon>Moraceae</taxon>
        <taxon>Ficeae</taxon>
        <taxon>Ficus</taxon>
    </lineage>
</organism>
<evidence type="ECO:0000313" key="2">
    <source>
        <dbReference type="Proteomes" id="UP001187192"/>
    </source>
</evidence>
<dbReference type="AlphaFoldDB" id="A0AA87ZBG0"/>
<name>A0AA87ZBG0_FICCA</name>
<dbReference type="Proteomes" id="UP001187192">
    <property type="component" value="Unassembled WGS sequence"/>
</dbReference>
<keyword evidence="2" id="KW-1185">Reference proteome</keyword>
<accession>A0AA87ZBG0</accession>
<dbReference type="EMBL" id="BTGU01009803">
    <property type="protein sequence ID" value="GMN28410.1"/>
    <property type="molecule type" value="Genomic_DNA"/>
</dbReference>
<gene>
    <name evidence="1" type="ORF">TIFTF001_051660</name>
</gene>
<reference evidence="1" key="1">
    <citation type="submission" date="2023-07" db="EMBL/GenBank/DDBJ databases">
        <title>draft genome sequence of fig (Ficus carica).</title>
        <authorList>
            <person name="Takahashi T."/>
            <person name="Nishimura K."/>
        </authorList>
    </citation>
    <scope>NUCLEOTIDE SEQUENCE</scope>
</reference>
<proteinExistence type="predicted"/>
<sequence length="93" mass="10471">MTLTIDDHRNVESFKFKNATAYVNYREDVMAEVPIRQNLVPTHGKLDVTTSADLLVSKIIRNLRFYNDIGKGSLKLTATTTLHGKASAVYMQI</sequence>
<comment type="caution">
    <text evidence="1">The sequence shown here is derived from an EMBL/GenBank/DDBJ whole genome shotgun (WGS) entry which is preliminary data.</text>
</comment>
<protein>
    <recommendedName>
        <fullName evidence="3">Late embryogenesis abundant protein LEA-2 subgroup domain-containing protein</fullName>
    </recommendedName>
</protein>
<evidence type="ECO:0008006" key="3">
    <source>
        <dbReference type="Google" id="ProtNLM"/>
    </source>
</evidence>
<evidence type="ECO:0000313" key="1">
    <source>
        <dbReference type="EMBL" id="GMN28410.1"/>
    </source>
</evidence>